<proteinExistence type="predicted"/>
<dbReference type="AlphaFoldDB" id="A0A7S4HR64"/>
<accession>A0A7S4HR64</accession>
<evidence type="ECO:0000313" key="1">
    <source>
        <dbReference type="EMBL" id="CAE2206921.1"/>
    </source>
</evidence>
<name>A0A7S4HR64_9EUKA</name>
<sequence length="122" mass="13664">MHQVAPRRGRSPVRRGRLTADNEIAAVALRTAQQKLFHAQHDVLELGGDQEDLALALRVPDDQVNALIGMQNTFLKHLLQQQEEIVERSKRDRSPARCAVAHLKLAHLKLTTLPTGARQEVL</sequence>
<gene>
    <name evidence="1" type="ORF">CPOL0286_LOCUS5587</name>
</gene>
<organism evidence="1">
    <name type="scientific">Prymnesium polylepis</name>
    <dbReference type="NCBI Taxonomy" id="72548"/>
    <lineage>
        <taxon>Eukaryota</taxon>
        <taxon>Haptista</taxon>
        <taxon>Haptophyta</taxon>
        <taxon>Prymnesiophyceae</taxon>
        <taxon>Prymnesiales</taxon>
        <taxon>Prymnesiaceae</taxon>
        <taxon>Prymnesium</taxon>
    </lineage>
</organism>
<dbReference type="EMBL" id="HBKO01012580">
    <property type="protein sequence ID" value="CAE2206921.1"/>
    <property type="molecule type" value="Transcribed_RNA"/>
</dbReference>
<reference evidence="1" key="1">
    <citation type="submission" date="2021-01" db="EMBL/GenBank/DDBJ databases">
        <authorList>
            <person name="Corre E."/>
            <person name="Pelletier E."/>
            <person name="Niang G."/>
            <person name="Scheremetjew M."/>
            <person name="Finn R."/>
            <person name="Kale V."/>
            <person name="Holt S."/>
            <person name="Cochrane G."/>
            <person name="Meng A."/>
            <person name="Brown T."/>
            <person name="Cohen L."/>
        </authorList>
    </citation>
    <scope>NUCLEOTIDE SEQUENCE</scope>
    <source>
        <strain evidence="1">UIO037</strain>
    </source>
</reference>
<protein>
    <submittedName>
        <fullName evidence="1">Uncharacterized protein</fullName>
    </submittedName>
</protein>